<dbReference type="Pfam" id="PF00106">
    <property type="entry name" value="adh_short"/>
    <property type="match status" value="1"/>
</dbReference>
<dbReference type="Gene3D" id="3.40.50.720">
    <property type="entry name" value="NAD(P)-binding Rossmann-like Domain"/>
    <property type="match status" value="1"/>
</dbReference>
<organism evidence="3 4">
    <name type="scientific">Lysobacter panacisoli</name>
    <dbReference type="NCBI Taxonomy" id="1255263"/>
    <lineage>
        <taxon>Bacteria</taxon>
        <taxon>Pseudomonadati</taxon>
        <taxon>Pseudomonadota</taxon>
        <taxon>Gammaproteobacteria</taxon>
        <taxon>Lysobacterales</taxon>
        <taxon>Lysobacteraceae</taxon>
        <taxon>Lysobacter</taxon>
    </lineage>
</organism>
<dbReference type="RefSeq" id="WP_158985008.1">
    <property type="nucleotide sequence ID" value="NZ_BAABKY010000002.1"/>
</dbReference>
<gene>
    <name evidence="3" type="ORF">GCM10025759_23360</name>
</gene>
<evidence type="ECO:0000313" key="3">
    <source>
        <dbReference type="EMBL" id="GAA5077421.1"/>
    </source>
</evidence>
<dbReference type="PRINTS" id="PR00081">
    <property type="entry name" value="GDHRDH"/>
</dbReference>
<dbReference type="PANTHER" id="PTHR44196:SF4">
    <property type="entry name" value="SHORT CHAIN DEHYDROGENASE"/>
    <property type="match status" value="1"/>
</dbReference>
<proteinExistence type="inferred from homology"/>
<evidence type="ECO:0000256" key="2">
    <source>
        <dbReference type="ARBA" id="ARBA00023002"/>
    </source>
</evidence>
<reference evidence="4" key="1">
    <citation type="journal article" date="2019" name="Int. J. Syst. Evol. Microbiol.">
        <title>The Global Catalogue of Microorganisms (GCM) 10K type strain sequencing project: providing services to taxonomists for standard genome sequencing and annotation.</title>
        <authorList>
            <consortium name="The Broad Institute Genomics Platform"/>
            <consortium name="The Broad Institute Genome Sequencing Center for Infectious Disease"/>
            <person name="Wu L."/>
            <person name="Ma J."/>
        </authorList>
    </citation>
    <scope>NUCLEOTIDE SEQUENCE [LARGE SCALE GENOMIC DNA]</scope>
    <source>
        <strain evidence="4">JCM 19212</strain>
    </source>
</reference>
<dbReference type="EMBL" id="BAABKY010000002">
    <property type="protein sequence ID" value="GAA5077421.1"/>
    <property type="molecule type" value="Genomic_DNA"/>
</dbReference>
<name>A0ABP9LI22_9GAMM</name>
<evidence type="ECO:0000313" key="4">
    <source>
        <dbReference type="Proteomes" id="UP001501083"/>
    </source>
</evidence>
<sequence>MAAAAQGAGALDGRVVLVTGAYGGLGSAAALACARAGATVVLLGRKVAKLNRVYDALAQVGPEPLLYPLDLEGASADDYAELAQRIESELGRLDGVLHCAADFAGLTPLAQTDPAAFARALHVNLTAPWWLTQACLPLLAKSEDASIVFVVDDAARVSKAYWGGYGLAKQGAAGLVAMLHAELGSSTVRVAGLQPGPMRTPLRAKAYVEETDRNAVEPNAYAAACVTLLSPAGAAHRGQVWAPTPATLTLTQLQ</sequence>
<keyword evidence="2" id="KW-0560">Oxidoreductase</keyword>
<dbReference type="InterPro" id="IPR036291">
    <property type="entry name" value="NAD(P)-bd_dom_sf"/>
</dbReference>
<protein>
    <submittedName>
        <fullName evidence="3">SDR family NAD(P)-dependent oxidoreductase</fullName>
    </submittedName>
</protein>
<comment type="caution">
    <text evidence="3">The sequence shown here is derived from an EMBL/GenBank/DDBJ whole genome shotgun (WGS) entry which is preliminary data.</text>
</comment>
<dbReference type="PANTHER" id="PTHR44196">
    <property type="entry name" value="DEHYDROGENASE/REDUCTASE SDR FAMILY MEMBER 7B"/>
    <property type="match status" value="1"/>
</dbReference>
<dbReference type="InterPro" id="IPR002347">
    <property type="entry name" value="SDR_fam"/>
</dbReference>
<keyword evidence="4" id="KW-1185">Reference proteome</keyword>
<accession>A0ABP9LI22</accession>
<comment type="similarity">
    <text evidence="1">Belongs to the short-chain dehydrogenases/reductases (SDR) family.</text>
</comment>
<dbReference type="Proteomes" id="UP001501083">
    <property type="component" value="Unassembled WGS sequence"/>
</dbReference>
<evidence type="ECO:0000256" key="1">
    <source>
        <dbReference type="ARBA" id="ARBA00006484"/>
    </source>
</evidence>
<dbReference type="SUPFAM" id="SSF51735">
    <property type="entry name" value="NAD(P)-binding Rossmann-fold domains"/>
    <property type="match status" value="1"/>
</dbReference>